<evidence type="ECO:0000313" key="4">
    <source>
        <dbReference type="Proteomes" id="UP000193411"/>
    </source>
</evidence>
<protein>
    <submittedName>
        <fullName evidence="3">Uncharacterized protein</fullName>
    </submittedName>
</protein>
<accession>A0A1Y2HW82</accession>
<feature type="compositionally biased region" description="Low complexity" evidence="1">
    <location>
        <begin position="13"/>
        <end position="29"/>
    </location>
</feature>
<keyword evidence="2" id="KW-0812">Transmembrane</keyword>
<feature type="region of interest" description="Disordered" evidence="1">
    <location>
        <begin position="1"/>
        <end position="31"/>
    </location>
</feature>
<gene>
    <name evidence="3" type="ORF">BCR44DRAFT_1431100</name>
</gene>
<organism evidence="3 4">
    <name type="scientific">Catenaria anguillulae PL171</name>
    <dbReference type="NCBI Taxonomy" id="765915"/>
    <lineage>
        <taxon>Eukaryota</taxon>
        <taxon>Fungi</taxon>
        <taxon>Fungi incertae sedis</taxon>
        <taxon>Blastocladiomycota</taxon>
        <taxon>Blastocladiomycetes</taxon>
        <taxon>Blastocladiales</taxon>
        <taxon>Catenariaceae</taxon>
        <taxon>Catenaria</taxon>
    </lineage>
</organism>
<dbReference type="Proteomes" id="UP000193411">
    <property type="component" value="Unassembled WGS sequence"/>
</dbReference>
<proteinExistence type="predicted"/>
<comment type="caution">
    <text evidence="3">The sequence shown here is derived from an EMBL/GenBank/DDBJ whole genome shotgun (WGS) entry which is preliminary data.</text>
</comment>
<feature type="transmembrane region" description="Helical" evidence="2">
    <location>
        <begin position="242"/>
        <end position="261"/>
    </location>
</feature>
<feature type="transmembrane region" description="Helical" evidence="2">
    <location>
        <begin position="96"/>
        <end position="115"/>
    </location>
</feature>
<feature type="compositionally biased region" description="Low complexity" evidence="1">
    <location>
        <begin position="341"/>
        <end position="363"/>
    </location>
</feature>
<evidence type="ECO:0000256" key="2">
    <source>
        <dbReference type="SAM" id="Phobius"/>
    </source>
</evidence>
<reference evidence="3 4" key="1">
    <citation type="submission" date="2016-07" db="EMBL/GenBank/DDBJ databases">
        <title>Pervasive Adenine N6-methylation of Active Genes in Fungi.</title>
        <authorList>
            <consortium name="DOE Joint Genome Institute"/>
            <person name="Mondo S.J."/>
            <person name="Dannebaum R.O."/>
            <person name="Kuo R.C."/>
            <person name="Labutti K."/>
            <person name="Haridas S."/>
            <person name="Kuo A."/>
            <person name="Salamov A."/>
            <person name="Ahrendt S.R."/>
            <person name="Lipzen A."/>
            <person name="Sullivan W."/>
            <person name="Andreopoulos W.B."/>
            <person name="Clum A."/>
            <person name="Lindquist E."/>
            <person name="Daum C."/>
            <person name="Ramamoorthy G.K."/>
            <person name="Gryganskyi A."/>
            <person name="Culley D."/>
            <person name="Magnuson J.K."/>
            <person name="James T.Y."/>
            <person name="O'Malley M.A."/>
            <person name="Stajich J.E."/>
            <person name="Spatafora J.W."/>
            <person name="Visel A."/>
            <person name="Grigoriev I.V."/>
        </authorList>
    </citation>
    <scope>NUCLEOTIDE SEQUENCE [LARGE SCALE GENOMIC DNA]</scope>
    <source>
        <strain evidence="3 4">PL171</strain>
    </source>
</reference>
<dbReference type="AlphaFoldDB" id="A0A1Y2HW82"/>
<feature type="region of interest" description="Disordered" evidence="1">
    <location>
        <begin position="341"/>
        <end position="371"/>
    </location>
</feature>
<dbReference type="EMBL" id="MCFL01000013">
    <property type="protein sequence ID" value="ORZ37412.1"/>
    <property type="molecule type" value="Genomic_DNA"/>
</dbReference>
<sequence>MMGAPGSSRPVMSPARSVSRGRGSASASSTQQLKSGALPAVFAGVVAVVHKREPIVLIRPSTANYIALLPARIPWVGSFAYNIIGIQRSDTVIASNWFGLFFAYFYLILVVCLANKAILAKLKSMPVSVCLHGLHLAHVQLDPDSHCQGLAGPFAIICTHNNCFLDDDCTGLVWTTGHWTTAILSPWPCGHLCPCTYAFFAQAWWKIQHHLDIIEANWMTLTITWLKVTLVALNIVLPHNFWEVQIIQVLAMVGLLALVLSHHKSTNIKWWHIVQGVGIGSMGTTDPTPFLSALVPMWILVFICGVAAIRRKYRSIIIPRAREHRRLQSRFAKVMAFDASSSSYASSERSSGGDSSSIHSVGGLTKASVQT</sequence>
<evidence type="ECO:0000313" key="3">
    <source>
        <dbReference type="EMBL" id="ORZ37412.1"/>
    </source>
</evidence>
<evidence type="ECO:0000256" key="1">
    <source>
        <dbReference type="SAM" id="MobiDB-lite"/>
    </source>
</evidence>
<feature type="transmembrane region" description="Helical" evidence="2">
    <location>
        <begin position="216"/>
        <end position="236"/>
    </location>
</feature>
<keyword evidence="2" id="KW-0472">Membrane</keyword>
<name>A0A1Y2HW82_9FUNG</name>
<keyword evidence="2" id="KW-1133">Transmembrane helix</keyword>
<feature type="transmembrane region" description="Helical" evidence="2">
    <location>
        <begin position="290"/>
        <end position="309"/>
    </location>
</feature>
<keyword evidence="4" id="KW-1185">Reference proteome</keyword>